<organism evidence="2 4">
    <name type="scientific">Sulfodiicoccus acidiphilus</name>
    <dbReference type="NCBI Taxonomy" id="1670455"/>
    <lineage>
        <taxon>Archaea</taxon>
        <taxon>Thermoproteota</taxon>
        <taxon>Thermoprotei</taxon>
        <taxon>Sulfolobales</taxon>
        <taxon>Sulfolobaceae</taxon>
        <taxon>Sulfodiicoccus</taxon>
    </lineage>
</organism>
<reference evidence="4" key="2">
    <citation type="submission" date="2018-04" db="EMBL/GenBank/DDBJ databases">
        <title>Complete genome sequence of Sulfodiicoccus acidiphilus strain HS-1.</title>
        <authorList>
            <person name="Sakai H.D."/>
            <person name="Kurosawa N."/>
        </authorList>
    </citation>
    <scope>NUCLEOTIDE SEQUENCE [LARGE SCALE GENOMIC DNA]</scope>
    <source>
        <strain evidence="4">HS-1</strain>
    </source>
</reference>
<dbReference type="EMBL" id="BMQS01000003">
    <property type="protein sequence ID" value="GGT88939.1"/>
    <property type="molecule type" value="Genomic_DNA"/>
</dbReference>
<sequence>MERKLADLSELIVDTTFLLPFLGVKVRGIESDRLLEGRTVYYPSLMLVELLAVVFKEAKRLKLRKVPEEAIVGLSYLVSSLRFVNLEGQDVQVAYDVVSRGWNDVFDATLYSAHATTKVPVVTADRSFYDFLKRNGFDVDGVILV</sequence>
<reference evidence="2" key="3">
    <citation type="journal article" date="2019" name="BMC Res. Notes">
        <title>Complete genome sequence of the Sulfodiicoccus acidiphilus strain HS-1T, the first crenarchaeon that lacks polB3, isolated from an acidic hot spring in Ohwaku-dani, Hakone, Japan.</title>
        <authorList>
            <person name="Sakai H.D."/>
            <person name="Kurosawa N."/>
        </authorList>
    </citation>
    <scope>NUCLEOTIDE SEQUENCE</scope>
    <source>
        <strain evidence="2">HS-1</strain>
    </source>
</reference>
<dbReference type="KEGG" id="sacd:HS1genome_1735"/>
<keyword evidence="4" id="KW-1185">Reference proteome</keyword>
<feature type="domain" description="PIN" evidence="1">
    <location>
        <begin position="12"/>
        <end position="130"/>
    </location>
</feature>
<dbReference type="Pfam" id="PF01850">
    <property type="entry name" value="PIN"/>
    <property type="match status" value="1"/>
</dbReference>
<proteinExistence type="predicted"/>
<dbReference type="InterPro" id="IPR029060">
    <property type="entry name" value="PIN-like_dom_sf"/>
</dbReference>
<protein>
    <submittedName>
        <fullName evidence="2">PIN domain-containing protein</fullName>
    </submittedName>
</protein>
<dbReference type="RefSeq" id="WP_126450496.1">
    <property type="nucleotide sequence ID" value="NZ_AP018553.1"/>
</dbReference>
<evidence type="ECO:0000313" key="3">
    <source>
        <dbReference type="EMBL" id="GGT88939.1"/>
    </source>
</evidence>
<dbReference type="InterPro" id="IPR002716">
    <property type="entry name" value="PIN_dom"/>
</dbReference>
<gene>
    <name evidence="3" type="ORF">GCM10007116_03450</name>
    <name evidence="2" type="ORF">HS1genome_1735</name>
</gene>
<dbReference type="OrthoDB" id="46150at2157"/>
<dbReference type="EMBL" id="AP018553">
    <property type="protein sequence ID" value="BBD73346.1"/>
    <property type="molecule type" value="Genomic_DNA"/>
</dbReference>
<reference evidence="3" key="4">
    <citation type="submission" date="2020-09" db="EMBL/GenBank/DDBJ databases">
        <authorList>
            <person name="Sun Q."/>
            <person name="Ohkuma M."/>
        </authorList>
    </citation>
    <scope>NUCLEOTIDE SEQUENCE</scope>
    <source>
        <strain evidence="3">JCM 31740</strain>
    </source>
</reference>
<dbReference type="Proteomes" id="UP000276741">
    <property type="component" value="Chromosome"/>
</dbReference>
<dbReference type="Proteomes" id="UP000616143">
    <property type="component" value="Unassembled WGS sequence"/>
</dbReference>
<accession>A0A348B594</accession>
<dbReference type="GeneID" id="38667220"/>
<dbReference type="AlphaFoldDB" id="A0A348B594"/>
<name>A0A348B594_9CREN</name>
<evidence type="ECO:0000259" key="1">
    <source>
        <dbReference type="Pfam" id="PF01850"/>
    </source>
</evidence>
<evidence type="ECO:0000313" key="2">
    <source>
        <dbReference type="EMBL" id="BBD73346.1"/>
    </source>
</evidence>
<dbReference type="SUPFAM" id="SSF88723">
    <property type="entry name" value="PIN domain-like"/>
    <property type="match status" value="1"/>
</dbReference>
<dbReference type="Gene3D" id="3.40.50.1010">
    <property type="entry name" value="5'-nuclease"/>
    <property type="match status" value="1"/>
</dbReference>
<evidence type="ECO:0000313" key="4">
    <source>
        <dbReference type="Proteomes" id="UP000276741"/>
    </source>
</evidence>
<reference evidence="3" key="1">
    <citation type="journal article" date="2014" name="Int. J. Syst. Evol. Microbiol.">
        <title>Complete genome sequence of Corynebacterium casei LMG S-19264T (=DSM 44701T), isolated from a smear-ripened cheese.</title>
        <authorList>
            <consortium name="US DOE Joint Genome Institute (JGI-PGF)"/>
            <person name="Walter F."/>
            <person name="Albersmeier A."/>
            <person name="Kalinowski J."/>
            <person name="Ruckert C."/>
        </authorList>
    </citation>
    <scope>NUCLEOTIDE SEQUENCE</scope>
    <source>
        <strain evidence="3">JCM 31740</strain>
    </source>
</reference>